<dbReference type="Gramene" id="PVH65670">
    <property type="protein sequence ID" value="PVH65670"/>
    <property type="gene ID" value="PAHAL_1G048700"/>
</dbReference>
<dbReference type="AlphaFoldDB" id="A0A2T8KU29"/>
<dbReference type="Proteomes" id="UP000243499">
    <property type="component" value="Chromosome 1"/>
</dbReference>
<protein>
    <submittedName>
        <fullName evidence="1">Uncharacterized protein</fullName>
    </submittedName>
</protein>
<accession>A0A2T8KU29</accession>
<proteinExistence type="predicted"/>
<evidence type="ECO:0000313" key="1">
    <source>
        <dbReference type="EMBL" id="PVH65670.1"/>
    </source>
</evidence>
<organism evidence="1">
    <name type="scientific">Panicum hallii</name>
    <dbReference type="NCBI Taxonomy" id="206008"/>
    <lineage>
        <taxon>Eukaryota</taxon>
        <taxon>Viridiplantae</taxon>
        <taxon>Streptophyta</taxon>
        <taxon>Embryophyta</taxon>
        <taxon>Tracheophyta</taxon>
        <taxon>Spermatophyta</taxon>
        <taxon>Magnoliopsida</taxon>
        <taxon>Liliopsida</taxon>
        <taxon>Poales</taxon>
        <taxon>Poaceae</taxon>
        <taxon>PACMAD clade</taxon>
        <taxon>Panicoideae</taxon>
        <taxon>Panicodae</taxon>
        <taxon>Paniceae</taxon>
        <taxon>Panicinae</taxon>
        <taxon>Panicum</taxon>
        <taxon>Panicum sect. Panicum</taxon>
    </lineage>
</organism>
<name>A0A2T8KU29_9POAL</name>
<gene>
    <name evidence="1" type="ORF">PAHAL_1G048700</name>
</gene>
<dbReference type="EMBL" id="CM008046">
    <property type="protein sequence ID" value="PVH65670.1"/>
    <property type="molecule type" value="Genomic_DNA"/>
</dbReference>
<sequence>MHPSRCSIVVSIPACHAGDPGSIPGNGAPFLLIILGMQVCCSINSSYRSFGVTPVVRLSECAPSFLCTSFFTYALTTGTSRISNGHRKDL</sequence>
<reference evidence="1" key="1">
    <citation type="submission" date="2018-04" db="EMBL/GenBank/DDBJ databases">
        <title>WGS assembly of Panicum hallii.</title>
        <authorList>
            <person name="Lovell J."/>
            <person name="Jenkins J."/>
            <person name="Lowry D."/>
            <person name="Mamidi S."/>
            <person name="Sreedasyam A."/>
            <person name="Weng X."/>
            <person name="Barry K."/>
            <person name="Bonette J."/>
            <person name="Campitelli B."/>
            <person name="Daum C."/>
            <person name="Gordon S."/>
            <person name="Gould B."/>
            <person name="Lipzen A."/>
            <person name="Macqueen A."/>
            <person name="Palacio-Mejia J."/>
            <person name="Plott C."/>
            <person name="Shakirov E."/>
            <person name="Shu S."/>
            <person name="Yoshinaga Y."/>
            <person name="Zane M."/>
            <person name="Rokhsar D."/>
            <person name="Grimwood J."/>
            <person name="Schmutz J."/>
            <person name="Juenger T."/>
        </authorList>
    </citation>
    <scope>NUCLEOTIDE SEQUENCE [LARGE SCALE GENOMIC DNA]</scope>
    <source>
        <strain evidence="1">FIL2</strain>
    </source>
</reference>